<organism evidence="1 2">
    <name type="scientific">Lampropedia hyalina DSM 16112</name>
    <dbReference type="NCBI Taxonomy" id="1122156"/>
    <lineage>
        <taxon>Bacteria</taxon>
        <taxon>Pseudomonadati</taxon>
        <taxon>Pseudomonadota</taxon>
        <taxon>Betaproteobacteria</taxon>
        <taxon>Burkholderiales</taxon>
        <taxon>Comamonadaceae</taxon>
        <taxon>Lampropedia</taxon>
    </lineage>
</organism>
<dbReference type="Gene3D" id="3.30.1540.10">
    <property type="entry name" value="formyl-coa transferase, domain 3"/>
    <property type="match status" value="1"/>
</dbReference>
<gene>
    <name evidence="1" type="ORF">SAMN02745117_00631</name>
</gene>
<dbReference type="GO" id="GO:0016740">
    <property type="term" value="F:transferase activity"/>
    <property type="evidence" value="ECO:0007669"/>
    <property type="project" value="UniProtKB-KW"/>
</dbReference>
<dbReference type="SUPFAM" id="SSF89796">
    <property type="entry name" value="CoA-transferase family III (CaiB/BaiF)"/>
    <property type="match status" value="1"/>
</dbReference>
<evidence type="ECO:0000313" key="2">
    <source>
        <dbReference type="Proteomes" id="UP000184327"/>
    </source>
</evidence>
<dbReference type="InterPro" id="IPR023606">
    <property type="entry name" value="CoA-Trfase_III_dom_1_sf"/>
</dbReference>
<proteinExistence type="predicted"/>
<sequence length="296" mass="32398">MSTRFLPLQGIRILSLALNVPGPAALYRCRALGASCTKLEAPPPPGKRTGDPMDIYSPQAYDELHDGLETVHANLKTEEGQAILHSLLAQSQVLLTSFRLSATRKLGLDWESLHPRYPNLSLVRIVGAPGERADEAGHDLTYQAEAGLLNSLSMPTSLYADMSGALMASEAILQTQLARLQGQGSQQIEVALSEGARWMAWPVRWHMVQPGSETGGAHVGYRLYPCADGRVALAALERHFALYLWRQIQNDPALDTPPDMHSPATAEAIAAFLRTRTRAELDTLAQRFDIPLYTLP</sequence>
<dbReference type="PANTHER" id="PTHR48228:SF5">
    <property type="entry name" value="ALPHA-METHYLACYL-COA RACEMASE"/>
    <property type="match status" value="1"/>
</dbReference>
<dbReference type="Pfam" id="PF02515">
    <property type="entry name" value="CoA_transf_3"/>
    <property type="match status" value="1"/>
</dbReference>
<name>A0A1M4V9Y6_9BURK</name>
<dbReference type="AlphaFoldDB" id="A0A1M4V9Y6"/>
<dbReference type="InterPro" id="IPR003673">
    <property type="entry name" value="CoA-Trfase_fam_III"/>
</dbReference>
<dbReference type="InterPro" id="IPR044855">
    <property type="entry name" value="CoA-Trfase_III_dom3_sf"/>
</dbReference>
<dbReference type="PANTHER" id="PTHR48228">
    <property type="entry name" value="SUCCINYL-COA--D-CITRAMALATE COA-TRANSFERASE"/>
    <property type="match status" value="1"/>
</dbReference>
<dbReference type="EMBL" id="FQUZ01000005">
    <property type="protein sequence ID" value="SHE65687.1"/>
    <property type="molecule type" value="Genomic_DNA"/>
</dbReference>
<dbReference type="Proteomes" id="UP000184327">
    <property type="component" value="Unassembled WGS sequence"/>
</dbReference>
<dbReference type="Gene3D" id="3.40.50.10540">
    <property type="entry name" value="Crotonobetainyl-coa:carnitine coa-transferase, domain 1"/>
    <property type="match status" value="1"/>
</dbReference>
<keyword evidence="1" id="KW-0808">Transferase</keyword>
<accession>A0A1M4V9Y6</accession>
<dbReference type="RefSeq" id="WP_073354686.1">
    <property type="nucleotide sequence ID" value="NZ_FQUZ01000005.1"/>
</dbReference>
<reference evidence="1 2" key="1">
    <citation type="submission" date="2016-11" db="EMBL/GenBank/DDBJ databases">
        <authorList>
            <person name="Jaros S."/>
            <person name="Januszkiewicz K."/>
            <person name="Wedrychowicz H."/>
        </authorList>
    </citation>
    <scope>NUCLEOTIDE SEQUENCE [LARGE SCALE GENOMIC DNA]</scope>
    <source>
        <strain evidence="1 2">DSM 16112</strain>
    </source>
</reference>
<keyword evidence="2" id="KW-1185">Reference proteome</keyword>
<dbReference type="STRING" id="1122156.SAMN02745117_00631"/>
<evidence type="ECO:0000313" key="1">
    <source>
        <dbReference type="EMBL" id="SHE65687.1"/>
    </source>
</evidence>
<protein>
    <submittedName>
        <fullName evidence="1">Crotonobetainyl-CoA:carnitine CoA-transferase CaiB</fullName>
    </submittedName>
</protein>
<dbReference type="InterPro" id="IPR050509">
    <property type="entry name" value="CoA-transferase_III"/>
</dbReference>
<dbReference type="OrthoDB" id="9797653at2"/>